<evidence type="ECO:0000256" key="1">
    <source>
        <dbReference type="ARBA" id="ARBA00004429"/>
    </source>
</evidence>
<comment type="caution">
    <text evidence="21">The sequence shown here is derived from an EMBL/GenBank/DDBJ whole genome shotgun (WGS) entry which is preliminary data.</text>
</comment>
<dbReference type="NCBIfam" id="TIGR01007">
    <property type="entry name" value="eps_fam"/>
    <property type="match status" value="1"/>
</dbReference>
<dbReference type="Pfam" id="PF13614">
    <property type="entry name" value="AAA_31"/>
    <property type="match status" value="1"/>
</dbReference>
<dbReference type="Gene3D" id="3.40.50.300">
    <property type="entry name" value="P-loop containing nucleotide triphosphate hydrolases"/>
    <property type="match status" value="1"/>
</dbReference>
<evidence type="ECO:0000256" key="15">
    <source>
        <dbReference type="ARBA" id="ARBA00051245"/>
    </source>
</evidence>
<evidence type="ECO:0000256" key="7">
    <source>
        <dbReference type="ARBA" id="ARBA00022679"/>
    </source>
</evidence>
<keyword evidence="9" id="KW-0547">Nucleotide-binding</keyword>
<keyword evidence="13 17" id="KW-0472">Membrane</keyword>
<dbReference type="InterPro" id="IPR032807">
    <property type="entry name" value="GNVR"/>
</dbReference>
<evidence type="ECO:0000256" key="17">
    <source>
        <dbReference type="SAM" id="Phobius"/>
    </source>
</evidence>
<sequence>MQANLNSKSEKNIASLIINWYLPYWPLFLILIVVGIGTAWVYLHLWAVPVYESNATVMVKDEKKGVDESGSMEALQIYPTKNIAENEIEVLHSRKLIEQVIEQLLLYAPIHEGADFSQWKFNETSAYVSSPVSIVVKNPDELTETGDTDIALSVNYYTPKERQLVNNGYNDKVKEVVIENKKYPLRVWCNTRWGELKFIPNEKQTTAPVGPLLFSLNRPKDISPGILLNLVVSSPNKLSTTIDLTLRDEIPQRGEDILNKLLIAYNRQSILEKQGMAANTLEFIEVRLEKVEKELDSIESVVQTFRTDKGVVDLGEQGKMYLQNVGDNDRKIADLSMQMAALDEMEEYVNSRSNKGDLVPATLGIADAVLIDLMQKLTTKKVEYETLLKTTAENNPYAIGVQKEIEQLRPLVLEKLKNYRLSMDAGRRNLTSISNGYNSELRTIPQKERELMTISREQAIKKGIYSYLLEKREQTALASSSANSDSKIVDMAGTSAVPVSPKKMMVYCGALAVFGGLGIGIVSLKEMMNKKILFRSEIESLTNVPVIAEISVNRDKESLLKSSSKVSIVAEQFRHLRASIGLFGRKKEINIKRILCTSSIPGEGKTYVSTNLATSLALAGNKVVLVDLDIRKPRTSAIMGIDQHAGVAEFLDGSKTPEEIIMTTELKSLSVVSAGRGEENSRELILSGRLDILIAYLSDNFDYVVLDASPIDPVSDSYTFSEFCDITLFVIRHNRTPKTMVQILDNNNKFKALKNPRIVFNGIRSRGILKGMYGYSYGYGYENVYRDRENKRSKLQKIFHFSSKKDKKIRV</sequence>
<keyword evidence="16" id="KW-0175">Coiled coil</keyword>
<dbReference type="EC" id="2.7.10.2" evidence="4"/>
<keyword evidence="22" id="KW-1185">Reference proteome</keyword>
<proteinExistence type="inferred from homology"/>
<evidence type="ECO:0000259" key="20">
    <source>
        <dbReference type="Pfam" id="PF13807"/>
    </source>
</evidence>
<evidence type="ECO:0000313" key="21">
    <source>
        <dbReference type="EMBL" id="MBO9200517.1"/>
    </source>
</evidence>
<dbReference type="Pfam" id="PF13807">
    <property type="entry name" value="GNVR"/>
    <property type="match status" value="1"/>
</dbReference>
<feature type="coiled-coil region" evidence="16">
    <location>
        <begin position="281"/>
        <end position="308"/>
    </location>
</feature>
<comment type="similarity">
    <text evidence="3">Belongs to the etk/wzc family.</text>
</comment>
<evidence type="ECO:0000256" key="12">
    <source>
        <dbReference type="ARBA" id="ARBA00022989"/>
    </source>
</evidence>
<evidence type="ECO:0000313" key="22">
    <source>
        <dbReference type="Proteomes" id="UP000677244"/>
    </source>
</evidence>
<dbReference type="RefSeq" id="WP_209138558.1">
    <property type="nucleotide sequence ID" value="NZ_JAGHKO010000001.1"/>
</dbReference>
<protein>
    <recommendedName>
        <fullName evidence="4">non-specific protein-tyrosine kinase</fullName>
        <ecNumber evidence="4">2.7.10.2</ecNumber>
    </recommendedName>
</protein>
<evidence type="ECO:0000256" key="10">
    <source>
        <dbReference type="ARBA" id="ARBA00022777"/>
    </source>
</evidence>
<evidence type="ECO:0000256" key="4">
    <source>
        <dbReference type="ARBA" id="ARBA00011903"/>
    </source>
</evidence>
<keyword evidence="6" id="KW-0997">Cell inner membrane</keyword>
<dbReference type="InterPro" id="IPR027417">
    <property type="entry name" value="P-loop_NTPase"/>
</dbReference>
<feature type="domain" description="Tyrosine-protein kinase G-rich" evidence="20">
    <location>
        <begin position="448"/>
        <end position="527"/>
    </location>
</feature>
<evidence type="ECO:0000256" key="9">
    <source>
        <dbReference type="ARBA" id="ARBA00022741"/>
    </source>
</evidence>
<evidence type="ECO:0000256" key="14">
    <source>
        <dbReference type="ARBA" id="ARBA00023137"/>
    </source>
</evidence>
<evidence type="ECO:0000256" key="2">
    <source>
        <dbReference type="ARBA" id="ARBA00007316"/>
    </source>
</evidence>
<organism evidence="21 22">
    <name type="scientific">Niastella soli</name>
    <dbReference type="NCBI Taxonomy" id="2821487"/>
    <lineage>
        <taxon>Bacteria</taxon>
        <taxon>Pseudomonadati</taxon>
        <taxon>Bacteroidota</taxon>
        <taxon>Chitinophagia</taxon>
        <taxon>Chitinophagales</taxon>
        <taxon>Chitinophagaceae</taxon>
        <taxon>Niastella</taxon>
    </lineage>
</organism>
<reference evidence="21 22" key="1">
    <citation type="submission" date="2021-03" db="EMBL/GenBank/DDBJ databases">
        <title>Assistant Professor.</title>
        <authorList>
            <person name="Huq M.A."/>
        </authorList>
    </citation>
    <scope>NUCLEOTIDE SEQUENCE [LARGE SCALE GENOMIC DNA]</scope>
    <source>
        <strain evidence="21 22">MAH-29</strain>
    </source>
</reference>
<evidence type="ECO:0000256" key="3">
    <source>
        <dbReference type="ARBA" id="ARBA00008883"/>
    </source>
</evidence>
<dbReference type="GO" id="GO:0004715">
    <property type="term" value="F:non-membrane spanning protein tyrosine kinase activity"/>
    <property type="evidence" value="ECO:0007669"/>
    <property type="project" value="UniProtKB-EC"/>
</dbReference>
<evidence type="ECO:0000256" key="13">
    <source>
        <dbReference type="ARBA" id="ARBA00023136"/>
    </source>
</evidence>
<dbReference type="InterPro" id="IPR050445">
    <property type="entry name" value="Bact_polysacc_biosynth/exp"/>
</dbReference>
<dbReference type="PANTHER" id="PTHR32309:SF13">
    <property type="entry name" value="FERRIC ENTEROBACTIN TRANSPORT PROTEIN FEPE"/>
    <property type="match status" value="1"/>
</dbReference>
<accession>A0ABS3YSH0</accession>
<dbReference type="EMBL" id="JAGHKO010000001">
    <property type="protein sequence ID" value="MBO9200517.1"/>
    <property type="molecule type" value="Genomic_DNA"/>
</dbReference>
<evidence type="ECO:0000256" key="16">
    <source>
        <dbReference type="SAM" id="Coils"/>
    </source>
</evidence>
<feature type="domain" description="Polysaccharide chain length determinant N-terminal" evidence="18">
    <location>
        <begin position="27"/>
        <end position="104"/>
    </location>
</feature>
<keyword evidence="8 17" id="KW-0812">Transmembrane</keyword>
<dbReference type="InterPro" id="IPR005702">
    <property type="entry name" value="Wzc-like_C"/>
</dbReference>
<keyword evidence="7 21" id="KW-0808">Transferase</keyword>
<evidence type="ECO:0000256" key="5">
    <source>
        <dbReference type="ARBA" id="ARBA00022475"/>
    </source>
</evidence>
<evidence type="ECO:0000256" key="11">
    <source>
        <dbReference type="ARBA" id="ARBA00022840"/>
    </source>
</evidence>
<comment type="subcellular location">
    <subcellularLocation>
        <location evidence="1">Cell inner membrane</location>
        <topology evidence="1">Multi-pass membrane protein</topology>
    </subcellularLocation>
</comment>
<keyword evidence="11" id="KW-0067">ATP-binding</keyword>
<gene>
    <name evidence="21" type="ORF">J7I42_09610</name>
</gene>
<feature type="domain" description="AAA" evidence="19">
    <location>
        <begin position="602"/>
        <end position="710"/>
    </location>
</feature>
<keyword evidence="5" id="KW-1003">Cell membrane</keyword>
<keyword evidence="12 17" id="KW-1133">Transmembrane helix</keyword>
<evidence type="ECO:0000256" key="8">
    <source>
        <dbReference type="ARBA" id="ARBA00022692"/>
    </source>
</evidence>
<name>A0ABS3YSH0_9BACT</name>
<dbReference type="CDD" id="cd05387">
    <property type="entry name" value="BY-kinase"/>
    <property type="match status" value="1"/>
</dbReference>
<dbReference type="InterPro" id="IPR025669">
    <property type="entry name" value="AAA_dom"/>
</dbReference>
<dbReference type="InterPro" id="IPR003856">
    <property type="entry name" value="LPS_length_determ_N"/>
</dbReference>
<dbReference type="PANTHER" id="PTHR32309">
    <property type="entry name" value="TYROSINE-PROTEIN KINASE"/>
    <property type="match status" value="1"/>
</dbReference>
<dbReference type="Pfam" id="PF02706">
    <property type="entry name" value="Wzz"/>
    <property type="match status" value="1"/>
</dbReference>
<evidence type="ECO:0000259" key="18">
    <source>
        <dbReference type="Pfam" id="PF02706"/>
    </source>
</evidence>
<dbReference type="SUPFAM" id="SSF52540">
    <property type="entry name" value="P-loop containing nucleoside triphosphate hydrolases"/>
    <property type="match status" value="1"/>
</dbReference>
<comment type="similarity">
    <text evidence="2">Belongs to the CpsD/CapB family.</text>
</comment>
<comment type="catalytic activity">
    <reaction evidence="15">
        <text>L-tyrosyl-[protein] + ATP = O-phospho-L-tyrosyl-[protein] + ADP + H(+)</text>
        <dbReference type="Rhea" id="RHEA:10596"/>
        <dbReference type="Rhea" id="RHEA-COMP:10136"/>
        <dbReference type="Rhea" id="RHEA-COMP:20101"/>
        <dbReference type="ChEBI" id="CHEBI:15378"/>
        <dbReference type="ChEBI" id="CHEBI:30616"/>
        <dbReference type="ChEBI" id="CHEBI:46858"/>
        <dbReference type="ChEBI" id="CHEBI:61978"/>
        <dbReference type="ChEBI" id="CHEBI:456216"/>
        <dbReference type="EC" id="2.7.10.2"/>
    </reaction>
</comment>
<keyword evidence="10" id="KW-0418">Kinase</keyword>
<dbReference type="Proteomes" id="UP000677244">
    <property type="component" value="Unassembled WGS sequence"/>
</dbReference>
<feature type="transmembrane region" description="Helical" evidence="17">
    <location>
        <begin position="21"/>
        <end position="43"/>
    </location>
</feature>
<keyword evidence="14" id="KW-0829">Tyrosine-protein kinase</keyword>
<evidence type="ECO:0000259" key="19">
    <source>
        <dbReference type="Pfam" id="PF13614"/>
    </source>
</evidence>
<evidence type="ECO:0000256" key="6">
    <source>
        <dbReference type="ARBA" id="ARBA00022519"/>
    </source>
</evidence>